<protein>
    <submittedName>
        <fullName evidence="4">Uncharacterized protein</fullName>
    </submittedName>
</protein>
<evidence type="ECO:0000313" key="4">
    <source>
        <dbReference type="EMBL" id="KAK7300881.1"/>
    </source>
</evidence>
<keyword evidence="3" id="KW-0808">Transferase</keyword>
<evidence type="ECO:0000256" key="3">
    <source>
        <dbReference type="ARBA" id="ARBA00022679"/>
    </source>
</evidence>
<gene>
    <name evidence="4" type="ORF">RJT34_11732</name>
</gene>
<dbReference type="Gene3D" id="3.40.50.2000">
    <property type="entry name" value="Glycogen Phosphorylase B"/>
    <property type="match status" value="2"/>
</dbReference>
<dbReference type="PANTHER" id="PTHR11926">
    <property type="entry name" value="GLUCOSYL/GLUCURONOSYL TRANSFERASES"/>
    <property type="match status" value="1"/>
</dbReference>
<comment type="caution">
    <text evidence="4">The sequence shown here is derived from an EMBL/GenBank/DDBJ whole genome shotgun (WGS) entry which is preliminary data.</text>
</comment>
<accession>A0AAN9JME1</accession>
<sequence>MEHPIQVPPTMACHVVAIPYPGRGHVNPMMNLCKLLLHYNPNIPVTFVITEEWLHLIGSDPKPDNIRFASIPNVIPSEHVRANDFASFLEAVMTKMEAPFDHLLDRLQPAPTIIIYDTYLFWVVRVANRRNIPVASFFPMSASFFAVLKHYHLLEQNGHFPIKVSEDGDKRVDYIPGNSSIRLLDFPYYDRSGQNGKLLQRALDVIPWVQKTQCLLFASIYELESQAIDALKQEFSIPIYTIGPLIPYIGKGHIDTSLTNNNHAGLGYFQWLDNQPSGSVLYISQGSFLSISSEQIDEIAAGLCDSGVRFLWIYRGEASRLKVICGDRGLVLPWCDQLRVLQHPAVGGFWSHCGWNSTKEGILCGVPFLTSPITMDQPLDSKYIVEDWKVGWKVNTDVKRDNLIRKDAIAGTVKRFMDLDGNEARDMKRRSRELQQLCQNAVACGGSCETNMNAFLALVLQQAKS</sequence>
<dbReference type="Proteomes" id="UP001359559">
    <property type="component" value="Unassembled WGS sequence"/>
</dbReference>
<keyword evidence="2" id="KW-0328">Glycosyltransferase</keyword>
<dbReference type="AlphaFoldDB" id="A0AAN9JME1"/>
<dbReference type="InterPro" id="IPR002213">
    <property type="entry name" value="UDP_glucos_trans"/>
</dbReference>
<evidence type="ECO:0000256" key="1">
    <source>
        <dbReference type="ARBA" id="ARBA00009995"/>
    </source>
</evidence>
<evidence type="ECO:0000313" key="5">
    <source>
        <dbReference type="Proteomes" id="UP001359559"/>
    </source>
</evidence>
<dbReference type="EMBL" id="JAYKXN010000003">
    <property type="protein sequence ID" value="KAK7300881.1"/>
    <property type="molecule type" value="Genomic_DNA"/>
</dbReference>
<dbReference type="FunFam" id="3.40.50.2000:FF:000138">
    <property type="entry name" value="Glycosyltransferase"/>
    <property type="match status" value="1"/>
</dbReference>
<dbReference type="FunFam" id="3.40.50.2000:FF:000152">
    <property type="entry name" value="Glycosyltransferase"/>
    <property type="match status" value="1"/>
</dbReference>
<proteinExistence type="inferred from homology"/>
<dbReference type="GO" id="GO:0080044">
    <property type="term" value="F:quercetin 7-O-glucosyltransferase activity"/>
    <property type="evidence" value="ECO:0007669"/>
    <property type="project" value="TreeGrafter"/>
</dbReference>
<comment type="similarity">
    <text evidence="1">Belongs to the UDP-glycosyltransferase family.</text>
</comment>
<dbReference type="GO" id="GO:0080043">
    <property type="term" value="F:quercetin 3-O-glucosyltransferase activity"/>
    <property type="evidence" value="ECO:0007669"/>
    <property type="project" value="TreeGrafter"/>
</dbReference>
<organism evidence="4 5">
    <name type="scientific">Clitoria ternatea</name>
    <name type="common">Butterfly pea</name>
    <dbReference type="NCBI Taxonomy" id="43366"/>
    <lineage>
        <taxon>Eukaryota</taxon>
        <taxon>Viridiplantae</taxon>
        <taxon>Streptophyta</taxon>
        <taxon>Embryophyta</taxon>
        <taxon>Tracheophyta</taxon>
        <taxon>Spermatophyta</taxon>
        <taxon>Magnoliopsida</taxon>
        <taxon>eudicotyledons</taxon>
        <taxon>Gunneridae</taxon>
        <taxon>Pentapetalae</taxon>
        <taxon>rosids</taxon>
        <taxon>fabids</taxon>
        <taxon>Fabales</taxon>
        <taxon>Fabaceae</taxon>
        <taxon>Papilionoideae</taxon>
        <taxon>50 kb inversion clade</taxon>
        <taxon>NPAAA clade</taxon>
        <taxon>indigoferoid/millettioid clade</taxon>
        <taxon>Phaseoleae</taxon>
        <taxon>Clitoria</taxon>
    </lineage>
</organism>
<dbReference type="PANTHER" id="PTHR11926:SF1395">
    <property type="entry name" value="GLYCOSYLTRANSFERASE"/>
    <property type="match status" value="1"/>
</dbReference>
<evidence type="ECO:0000256" key="2">
    <source>
        <dbReference type="ARBA" id="ARBA00022676"/>
    </source>
</evidence>
<dbReference type="CDD" id="cd03784">
    <property type="entry name" value="GT1_Gtf-like"/>
    <property type="match status" value="1"/>
</dbReference>
<name>A0AAN9JME1_CLITE</name>
<reference evidence="4 5" key="1">
    <citation type="submission" date="2024-01" db="EMBL/GenBank/DDBJ databases">
        <title>The genomes of 5 underutilized Papilionoideae crops provide insights into root nodulation and disease resistance.</title>
        <authorList>
            <person name="Yuan L."/>
        </authorList>
    </citation>
    <scope>NUCLEOTIDE SEQUENCE [LARGE SCALE GENOMIC DNA]</scope>
    <source>
        <strain evidence="4">LY-2023</strain>
        <tissue evidence="4">Leaf</tissue>
    </source>
</reference>
<keyword evidence="5" id="KW-1185">Reference proteome</keyword>
<dbReference type="Pfam" id="PF00201">
    <property type="entry name" value="UDPGT"/>
    <property type="match status" value="1"/>
</dbReference>
<dbReference type="SUPFAM" id="SSF53756">
    <property type="entry name" value="UDP-Glycosyltransferase/glycogen phosphorylase"/>
    <property type="match status" value="1"/>
</dbReference>